<comment type="caution">
    <text evidence="2">The sequence shown here is derived from an EMBL/GenBank/DDBJ whole genome shotgun (WGS) entry which is preliminary data.</text>
</comment>
<protein>
    <submittedName>
        <fullName evidence="2">Rhodanese-like domain-containing protein</fullName>
    </submittedName>
</protein>
<evidence type="ECO:0000313" key="3">
    <source>
        <dbReference type="Proteomes" id="UP000251692"/>
    </source>
</evidence>
<feature type="domain" description="Rhodanese" evidence="1">
    <location>
        <begin position="24"/>
        <end position="113"/>
    </location>
</feature>
<evidence type="ECO:0000313" key="2">
    <source>
        <dbReference type="EMBL" id="RAU82034.1"/>
    </source>
</evidence>
<proteinExistence type="predicted"/>
<dbReference type="Gene3D" id="3.40.250.10">
    <property type="entry name" value="Rhodanese-like domain"/>
    <property type="match status" value="1"/>
</dbReference>
<dbReference type="PROSITE" id="PS50206">
    <property type="entry name" value="RHODANESE_3"/>
    <property type="match status" value="1"/>
</dbReference>
<dbReference type="NCBIfam" id="NF045521">
    <property type="entry name" value="rhoda_near_glyco"/>
    <property type="match status" value="1"/>
</dbReference>
<dbReference type="Proteomes" id="UP000251692">
    <property type="component" value="Unassembled WGS sequence"/>
</dbReference>
<sequence length="142" mass="16025">MLRGLYSHTVPVIKSAELKEQMQQKQPPVLLDARAPEEYKVSHLKGARLVGYDTFEVSKLKDIPKNTPLVVYCSVGYRSEKVGEQLQEAGFTNVRNLYGGLFDWVNTGLPVYNKAGRTKQVHAYAKSWGIWLHKGEKVYGAD</sequence>
<dbReference type="SMART" id="SM00450">
    <property type="entry name" value="RHOD"/>
    <property type="match status" value="1"/>
</dbReference>
<evidence type="ECO:0000259" key="1">
    <source>
        <dbReference type="PROSITE" id="PS50206"/>
    </source>
</evidence>
<dbReference type="EMBL" id="QMDV01000004">
    <property type="protein sequence ID" value="RAU82034.1"/>
    <property type="molecule type" value="Genomic_DNA"/>
</dbReference>
<dbReference type="AlphaFoldDB" id="A0A364RCN4"/>
<keyword evidence="3" id="KW-1185">Reference proteome</keyword>
<gene>
    <name evidence="2" type="ORF">DP923_13600</name>
</gene>
<dbReference type="CDD" id="cd00158">
    <property type="entry name" value="RHOD"/>
    <property type="match status" value="1"/>
</dbReference>
<dbReference type="PANTHER" id="PTHR43031:SF1">
    <property type="entry name" value="PYRIDINE NUCLEOTIDE-DISULPHIDE OXIDOREDUCTASE"/>
    <property type="match status" value="1"/>
</dbReference>
<name>A0A364RCN4_9BACT</name>
<dbReference type="InterPro" id="IPR001763">
    <property type="entry name" value="Rhodanese-like_dom"/>
</dbReference>
<dbReference type="InterPro" id="IPR050229">
    <property type="entry name" value="GlpE_sulfurtransferase"/>
</dbReference>
<dbReference type="OrthoDB" id="598065at2"/>
<dbReference type="InterPro" id="IPR036873">
    <property type="entry name" value="Rhodanese-like_dom_sf"/>
</dbReference>
<accession>A0A364RCN4</accession>
<organism evidence="2 3">
    <name type="scientific">Pontibacter arcticus</name>
    <dbReference type="NCBI Taxonomy" id="2080288"/>
    <lineage>
        <taxon>Bacteria</taxon>
        <taxon>Pseudomonadati</taxon>
        <taxon>Bacteroidota</taxon>
        <taxon>Cytophagia</taxon>
        <taxon>Cytophagales</taxon>
        <taxon>Hymenobacteraceae</taxon>
        <taxon>Pontibacter</taxon>
    </lineage>
</organism>
<dbReference type="PANTHER" id="PTHR43031">
    <property type="entry name" value="FAD-DEPENDENT OXIDOREDUCTASE"/>
    <property type="match status" value="1"/>
</dbReference>
<dbReference type="Pfam" id="PF00581">
    <property type="entry name" value="Rhodanese"/>
    <property type="match status" value="1"/>
</dbReference>
<dbReference type="SUPFAM" id="SSF52821">
    <property type="entry name" value="Rhodanese/Cell cycle control phosphatase"/>
    <property type="match status" value="1"/>
</dbReference>
<reference evidence="2 3" key="2">
    <citation type="submission" date="2018-07" db="EMBL/GenBank/DDBJ databases">
        <title>Pontibacter sp. 2b14 genomic sequence and assembly.</title>
        <authorList>
            <person name="Du Z.-J."/>
        </authorList>
    </citation>
    <scope>NUCLEOTIDE SEQUENCE [LARGE SCALE GENOMIC DNA]</scope>
    <source>
        <strain evidence="2 3">2b14</strain>
    </source>
</reference>
<reference evidence="2 3" key="1">
    <citation type="submission" date="2018-06" db="EMBL/GenBank/DDBJ databases">
        <authorList>
            <person name="Liu Z.-W."/>
        </authorList>
    </citation>
    <scope>NUCLEOTIDE SEQUENCE [LARGE SCALE GENOMIC DNA]</scope>
    <source>
        <strain evidence="2 3">2b14</strain>
    </source>
</reference>